<reference evidence="9 10" key="1">
    <citation type="submission" date="2020-08" db="EMBL/GenBank/DDBJ databases">
        <title>Bridging the membrane lipid divide: bacteria of the FCB group superphylum have the potential to synthesize archaeal ether lipids.</title>
        <authorList>
            <person name="Villanueva L."/>
            <person name="Von Meijenfeldt F.A.B."/>
            <person name="Westbye A.B."/>
            <person name="Yadav S."/>
            <person name="Hopmans E.C."/>
            <person name="Dutilh B.E."/>
            <person name="Sinninghe Damste J.S."/>
        </authorList>
    </citation>
    <scope>NUCLEOTIDE SEQUENCE [LARGE SCALE GENOMIC DNA]</scope>
    <source>
        <strain evidence="9">NIOZ-UU17</strain>
    </source>
</reference>
<accession>A0A8J6P4V1</accession>
<dbReference type="InterPro" id="IPR004488">
    <property type="entry name" value="Mg/Co-transport_prot_CorA"/>
</dbReference>
<feature type="transmembrane region" description="Helical" evidence="8">
    <location>
        <begin position="328"/>
        <end position="348"/>
    </location>
</feature>
<comment type="caution">
    <text evidence="9">The sequence shown here is derived from an EMBL/GenBank/DDBJ whole genome shotgun (WGS) entry which is preliminary data.</text>
</comment>
<dbReference type="Gene3D" id="1.20.58.340">
    <property type="entry name" value="Magnesium transport protein CorA, transmembrane region"/>
    <property type="match status" value="2"/>
</dbReference>
<evidence type="ECO:0000313" key="10">
    <source>
        <dbReference type="Proteomes" id="UP000605201"/>
    </source>
</evidence>
<dbReference type="EMBL" id="JACNIG010000287">
    <property type="protein sequence ID" value="MBC8433256.1"/>
    <property type="molecule type" value="Genomic_DNA"/>
</dbReference>
<dbReference type="GO" id="GO:0015087">
    <property type="term" value="F:cobalt ion transmembrane transporter activity"/>
    <property type="evidence" value="ECO:0007669"/>
    <property type="project" value="UniProtKB-UniRule"/>
</dbReference>
<feature type="transmembrane region" description="Helical" evidence="8">
    <location>
        <begin position="296"/>
        <end position="316"/>
    </location>
</feature>
<dbReference type="GO" id="GO:0005886">
    <property type="term" value="C:plasma membrane"/>
    <property type="evidence" value="ECO:0007669"/>
    <property type="project" value="UniProtKB-SubCell"/>
</dbReference>
<organism evidence="9 10">
    <name type="scientific">Candidatus Desulfatibia vada</name>
    <dbReference type="NCBI Taxonomy" id="2841696"/>
    <lineage>
        <taxon>Bacteria</taxon>
        <taxon>Pseudomonadati</taxon>
        <taxon>Thermodesulfobacteriota</taxon>
        <taxon>Desulfobacteria</taxon>
        <taxon>Desulfobacterales</taxon>
        <taxon>Desulfobacterales incertae sedis</taxon>
        <taxon>Candidatus Desulfatibia</taxon>
    </lineage>
</organism>
<dbReference type="FunFam" id="1.20.58.340:FF:000012">
    <property type="entry name" value="Magnesium transport protein CorA"/>
    <property type="match status" value="1"/>
</dbReference>
<dbReference type="Pfam" id="PF01544">
    <property type="entry name" value="CorA"/>
    <property type="match status" value="1"/>
</dbReference>
<keyword evidence="8" id="KW-0406">Ion transport</keyword>
<gene>
    <name evidence="8 9" type="primary">corA</name>
    <name evidence="9" type="ORF">H8D96_15205</name>
</gene>
<dbReference type="FunFam" id="3.30.460.20:FF:000008">
    <property type="entry name" value="Cobalt/magnesium transport protein CorA"/>
    <property type="match status" value="1"/>
</dbReference>
<comment type="subcellular location">
    <subcellularLocation>
        <location evidence="1">Cell membrane</location>
        <topology evidence="1">Multi-pass membrane protein</topology>
    </subcellularLocation>
    <subcellularLocation>
        <location evidence="8">Membrane</location>
        <topology evidence="8">Multi-pass membrane protein</topology>
    </subcellularLocation>
</comment>
<keyword evidence="4 8" id="KW-1003">Cell membrane</keyword>
<evidence type="ECO:0000256" key="3">
    <source>
        <dbReference type="ARBA" id="ARBA00022448"/>
    </source>
</evidence>
<keyword evidence="7 8" id="KW-0472">Membrane</keyword>
<evidence type="ECO:0000256" key="4">
    <source>
        <dbReference type="ARBA" id="ARBA00022475"/>
    </source>
</evidence>
<dbReference type="InterPro" id="IPR045861">
    <property type="entry name" value="CorA_cytoplasmic_dom"/>
</dbReference>
<dbReference type="Proteomes" id="UP000605201">
    <property type="component" value="Unassembled WGS sequence"/>
</dbReference>
<dbReference type="InterPro" id="IPR002523">
    <property type="entry name" value="MgTranspt_CorA/ZnTranspt_ZntB"/>
</dbReference>
<dbReference type="GO" id="GO:0015095">
    <property type="term" value="F:magnesium ion transmembrane transporter activity"/>
    <property type="evidence" value="ECO:0007669"/>
    <property type="project" value="UniProtKB-UniRule"/>
</dbReference>
<keyword evidence="3 8" id="KW-0813">Transport</keyword>
<evidence type="ECO:0000313" key="9">
    <source>
        <dbReference type="EMBL" id="MBC8433256.1"/>
    </source>
</evidence>
<keyword evidence="8" id="KW-0460">Magnesium</keyword>
<dbReference type="PANTHER" id="PTHR46494">
    <property type="entry name" value="CORA FAMILY METAL ION TRANSPORTER (EUROFUNG)"/>
    <property type="match status" value="1"/>
</dbReference>
<evidence type="ECO:0000256" key="8">
    <source>
        <dbReference type="RuleBase" id="RU362010"/>
    </source>
</evidence>
<dbReference type="PANTHER" id="PTHR46494:SF1">
    <property type="entry name" value="CORA FAMILY METAL ION TRANSPORTER (EUROFUNG)"/>
    <property type="match status" value="1"/>
</dbReference>
<comment type="similarity">
    <text evidence="2 8">Belongs to the CorA metal ion transporter (MIT) (TC 1.A.35) family.</text>
</comment>
<evidence type="ECO:0000256" key="2">
    <source>
        <dbReference type="ARBA" id="ARBA00009765"/>
    </source>
</evidence>
<comment type="function">
    <text evidence="8">Mediates influx of magnesium ions.</text>
</comment>
<dbReference type="NCBIfam" id="TIGR00383">
    <property type="entry name" value="corA"/>
    <property type="match status" value="1"/>
</dbReference>
<dbReference type="GO" id="GO:0000287">
    <property type="term" value="F:magnesium ion binding"/>
    <property type="evidence" value="ECO:0007669"/>
    <property type="project" value="TreeGrafter"/>
</dbReference>
<name>A0A8J6P4V1_9BACT</name>
<evidence type="ECO:0000256" key="5">
    <source>
        <dbReference type="ARBA" id="ARBA00022692"/>
    </source>
</evidence>
<evidence type="ECO:0000256" key="6">
    <source>
        <dbReference type="ARBA" id="ARBA00022989"/>
    </source>
</evidence>
<evidence type="ECO:0000256" key="1">
    <source>
        <dbReference type="ARBA" id="ARBA00004651"/>
    </source>
</evidence>
<dbReference type="CDD" id="cd12828">
    <property type="entry name" value="TmCorA-like_1"/>
    <property type="match status" value="1"/>
</dbReference>
<sequence>MLKFTKKVSKKSGTAPGTLVHIGEKKTDRARITVVDYVADQLREQELEIIEDAFPFKDFPTTTWLNIDGMHDIELIEKIGRHFNIHPLTLEDIVNTGQRPKVEEFADYIYLVLKMLHVDKETDEIRSEQVSLVVGNNFLISFQEAPGDVFEPVRERIRKGRGRIRKSGVDYLAYALIDAVVDHYFVILETVGATIESLEEDLLAEPTADTMQSIHDLKRELIYLRKQVWPIREVINTVAKGELTLMQEDTGVFFRDVYDHTIQIVDTIESYRDVLSGMLDLYLSTVSNRMNEVMKVLTIMATIFIPITFVAGIYGMNFKYMPELDWKWGYPAVWSLIGGTVLGMIFFFKRKKWL</sequence>
<keyword evidence="5 8" id="KW-0812">Transmembrane</keyword>
<proteinExistence type="inferred from homology"/>
<dbReference type="InterPro" id="IPR045863">
    <property type="entry name" value="CorA_TM1_TM2"/>
</dbReference>
<keyword evidence="6 8" id="KW-1133">Transmembrane helix</keyword>
<dbReference type="AlphaFoldDB" id="A0A8J6P4V1"/>
<dbReference type="SUPFAM" id="SSF144083">
    <property type="entry name" value="Magnesium transport protein CorA, transmembrane region"/>
    <property type="match status" value="1"/>
</dbReference>
<dbReference type="GO" id="GO:0050897">
    <property type="term" value="F:cobalt ion binding"/>
    <property type="evidence" value="ECO:0007669"/>
    <property type="project" value="TreeGrafter"/>
</dbReference>
<evidence type="ECO:0000256" key="7">
    <source>
        <dbReference type="ARBA" id="ARBA00023136"/>
    </source>
</evidence>
<dbReference type="Gene3D" id="3.30.460.20">
    <property type="entry name" value="CorA soluble domain-like"/>
    <property type="match status" value="1"/>
</dbReference>
<protein>
    <recommendedName>
        <fullName evidence="8">Magnesium transport protein CorA</fullName>
    </recommendedName>
</protein>
<dbReference type="SUPFAM" id="SSF143865">
    <property type="entry name" value="CorA soluble domain-like"/>
    <property type="match status" value="1"/>
</dbReference>